<evidence type="ECO:0000256" key="3">
    <source>
        <dbReference type="ARBA" id="ARBA00022741"/>
    </source>
</evidence>
<dbReference type="GO" id="GO:0005524">
    <property type="term" value="F:ATP binding"/>
    <property type="evidence" value="ECO:0007669"/>
    <property type="project" value="UniProtKB-KW"/>
</dbReference>
<dbReference type="AlphaFoldDB" id="A0A151B047"/>
<keyword evidence="3" id="KW-0547">Nucleotide-binding</keyword>
<dbReference type="PANTHER" id="PTHR42798:SF6">
    <property type="entry name" value="CELL DIVISION ATP-BINDING PROTEIN FTSE"/>
    <property type="match status" value="1"/>
</dbReference>
<sequence>MNILETTNLTKIYGQKPNLVKALSDVSISIEKGQFVMIVGTSGSGKSTMLHIIGGLDRPTNGSVKIEGKNIFSLKEDELTIFRRRKIGFIFQNYNLIPALSVYDNIVLPVELDGKEVDKKYLDKIILMLGLKDKLNNLPNNLSGGQQQRVAIARALITKPAIILADEPTGNLDKKTSLEVMELLKETSERFNQTIVMITHNEEISKMGDRILHIEDGRIIGGEINE</sequence>
<dbReference type="PROSITE" id="PS50893">
    <property type="entry name" value="ABC_TRANSPORTER_2"/>
    <property type="match status" value="1"/>
</dbReference>
<dbReference type="RefSeq" id="WP_066826582.1">
    <property type="nucleotide sequence ID" value="NZ_LTBA01000034.1"/>
</dbReference>
<feature type="domain" description="ABC transporter" evidence="5">
    <location>
        <begin position="4"/>
        <end position="224"/>
    </location>
</feature>
<dbReference type="OrthoDB" id="9802264at2"/>
<evidence type="ECO:0000313" key="6">
    <source>
        <dbReference type="EMBL" id="KYH33266.1"/>
    </source>
</evidence>
<comment type="caution">
    <text evidence="6">The sequence shown here is derived from an EMBL/GenBank/DDBJ whole genome shotgun (WGS) entry which is preliminary data.</text>
</comment>
<dbReference type="InterPro" id="IPR003593">
    <property type="entry name" value="AAA+_ATPase"/>
</dbReference>
<dbReference type="CDD" id="cd03255">
    <property type="entry name" value="ABC_MJ0796_LolCDE_FtsE"/>
    <property type="match status" value="1"/>
</dbReference>
<dbReference type="InterPro" id="IPR027417">
    <property type="entry name" value="P-loop_NTPase"/>
</dbReference>
<dbReference type="STRING" id="1121338.CLTEP_21590"/>
<gene>
    <name evidence="6" type="primary">macB_2</name>
    <name evidence="6" type="ORF">CLTEP_21590</name>
</gene>
<keyword evidence="7" id="KW-1185">Reference proteome</keyword>
<dbReference type="PANTHER" id="PTHR42798">
    <property type="entry name" value="LIPOPROTEIN-RELEASING SYSTEM ATP-BINDING PROTEIN LOLD"/>
    <property type="match status" value="1"/>
</dbReference>
<accession>A0A151B047</accession>
<evidence type="ECO:0000256" key="1">
    <source>
        <dbReference type="ARBA" id="ARBA00005417"/>
    </source>
</evidence>
<protein>
    <submittedName>
        <fullName evidence="6">Macrolide export ATP-binding/permease protein MacB</fullName>
        <ecNumber evidence="6">3.6.3.-</ecNumber>
    </submittedName>
</protein>
<evidence type="ECO:0000259" key="5">
    <source>
        <dbReference type="PROSITE" id="PS50893"/>
    </source>
</evidence>
<keyword evidence="6" id="KW-0378">Hydrolase</keyword>
<dbReference type="InterPro" id="IPR017871">
    <property type="entry name" value="ABC_transporter-like_CS"/>
</dbReference>
<keyword evidence="2" id="KW-0813">Transport</keyword>
<keyword evidence="4 6" id="KW-0067">ATP-binding</keyword>
<dbReference type="EMBL" id="LTBA01000034">
    <property type="protein sequence ID" value="KYH33266.1"/>
    <property type="molecule type" value="Genomic_DNA"/>
</dbReference>
<proteinExistence type="inferred from homology"/>
<dbReference type="SUPFAM" id="SSF52540">
    <property type="entry name" value="P-loop containing nucleoside triphosphate hydrolases"/>
    <property type="match status" value="1"/>
</dbReference>
<comment type="similarity">
    <text evidence="1">Belongs to the ABC transporter superfamily.</text>
</comment>
<dbReference type="InterPro" id="IPR017911">
    <property type="entry name" value="MacB-like_ATP-bd"/>
</dbReference>
<name>A0A151B047_9CLOT</name>
<evidence type="ECO:0000256" key="2">
    <source>
        <dbReference type="ARBA" id="ARBA00022448"/>
    </source>
</evidence>
<dbReference type="InterPro" id="IPR003439">
    <property type="entry name" value="ABC_transporter-like_ATP-bd"/>
</dbReference>
<dbReference type="PATRIC" id="fig|1121338.3.peg.2248"/>
<dbReference type="EC" id="3.6.3.-" evidence="6"/>
<dbReference type="GO" id="GO:0016887">
    <property type="term" value="F:ATP hydrolysis activity"/>
    <property type="evidence" value="ECO:0007669"/>
    <property type="project" value="InterPro"/>
</dbReference>
<organism evidence="6 7">
    <name type="scientific">Clostridium tepidiprofundi DSM 19306</name>
    <dbReference type="NCBI Taxonomy" id="1121338"/>
    <lineage>
        <taxon>Bacteria</taxon>
        <taxon>Bacillati</taxon>
        <taxon>Bacillota</taxon>
        <taxon>Clostridia</taxon>
        <taxon>Eubacteriales</taxon>
        <taxon>Clostridiaceae</taxon>
        <taxon>Clostridium</taxon>
    </lineage>
</organism>
<dbReference type="SMART" id="SM00382">
    <property type="entry name" value="AAA"/>
    <property type="match status" value="1"/>
</dbReference>
<dbReference type="Pfam" id="PF00005">
    <property type="entry name" value="ABC_tran"/>
    <property type="match status" value="1"/>
</dbReference>
<dbReference type="PROSITE" id="PS00211">
    <property type="entry name" value="ABC_TRANSPORTER_1"/>
    <property type="match status" value="1"/>
</dbReference>
<dbReference type="GO" id="GO:0022857">
    <property type="term" value="F:transmembrane transporter activity"/>
    <property type="evidence" value="ECO:0007669"/>
    <property type="project" value="UniProtKB-ARBA"/>
</dbReference>
<reference evidence="6 7" key="1">
    <citation type="submission" date="2016-02" db="EMBL/GenBank/DDBJ databases">
        <title>Genome sequence of Clostridium tepidiprofundi DSM 19306.</title>
        <authorList>
            <person name="Poehlein A."/>
            <person name="Daniel R."/>
        </authorList>
    </citation>
    <scope>NUCLEOTIDE SEQUENCE [LARGE SCALE GENOMIC DNA]</scope>
    <source>
        <strain evidence="6 7">DSM 19306</strain>
    </source>
</reference>
<dbReference type="FunFam" id="3.40.50.300:FF:000032">
    <property type="entry name" value="Export ABC transporter ATP-binding protein"/>
    <property type="match status" value="1"/>
</dbReference>
<evidence type="ECO:0000313" key="7">
    <source>
        <dbReference type="Proteomes" id="UP000075531"/>
    </source>
</evidence>
<evidence type="ECO:0000256" key="4">
    <source>
        <dbReference type="ARBA" id="ARBA00022840"/>
    </source>
</evidence>
<dbReference type="Gene3D" id="3.40.50.300">
    <property type="entry name" value="P-loop containing nucleotide triphosphate hydrolases"/>
    <property type="match status" value="1"/>
</dbReference>
<dbReference type="GO" id="GO:0098796">
    <property type="term" value="C:membrane protein complex"/>
    <property type="evidence" value="ECO:0007669"/>
    <property type="project" value="UniProtKB-ARBA"/>
</dbReference>
<dbReference type="Proteomes" id="UP000075531">
    <property type="component" value="Unassembled WGS sequence"/>
</dbReference>